<evidence type="ECO:0000256" key="1">
    <source>
        <dbReference type="ARBA" id="ARBA00022801"/>
    </source>
</evidence>
<accession>A0A9X2EQK5</accession>
<dbReference type="InterPro" id="IPR000073">
    <property type="entry name" value="AB_hydrolase_1"/>
</dbReference>
<dbReference type="EC" id="3.8.1.5" evidence="3"/>
<dbReference type="RefSeq" id="WP_252471325.1">
    <property type="nucleotide sequence ID" value="NZ_JALBWM010000099.1"/>
</dbReference>
<dbReference type="PRINTS" id="PR00412">
    <property type="entry name" value="EPOXHYDRLASE"/>
</dbReference>
<feature type="domain" description="AB hydrolase-1" evidence="2">
    <location>
        <begin position="50"/>
        <end position="287"/>
    </location>
</feature>
<evidence type="ECO:0000313" key="3">
    <source>
        <dbReference type="EMBL" id="MCO1336026.1"/>
    </source>
</evidence>
<dbReference type="InterPro" id="IPR029058">
    <property type="entry name" value="AB_hydrolase_fold"/>
</dbReference>
<dbReference type="PANTHER" id="PTHR42977:SF3">
    <property type="entry name" value="AB HYDROLASE-1 DOMAIN-CONTAINING PROTEIN"/>
    <property type="match status" value="1"/>
</dbReference>
<protein>
    <submittedName>
        <fullName evidence="3">Haloalkane dehalogenase</fullName>
        <ecNumber evidence="3">3.8.1.5</ecNumber>
    </submittedName>
</protein>
<dbReference type="GO" id="GO:0004301">
    <property type="term" value="F:epoxide hydrolase activity"/>
    <property type="evidence" value="ECO:0007669"/>
    <property type="project" value="TreeGrafter"/>
</dbReference>
<proteinExistence type="predicted"/>
<dbReference type="EMBL" id="JALBWM010000099">
    <property type="protein sequence ID" value="MCO1336026.1"/>
    <property type="molecule type" value="Genomic_DNA"/>
</dbReference>
<reference evidence="3" key="1">
    <citation type="journal article" date="2022" name="Arch. Microbiol.">
        <title>Microbulbifer okhotskensis sp. nov., isolated from a deep bottom sediment of the Okhotsk Sea.</title>
        <authorList>
            <person name="Romanenko L."/>
            <person name="Kurilenko V."/>
            <person name="Otstavnykh N."/>
            <person name="Velansky P."/>
            <person name="Isaeva M."/>
            <person name="Mikhailov V."/>
        </authorList>
    </citation>
    <scope>NUCLEOTIDE SEQUENCE</scope>
    <source>
        <strain evidence="3">OS29</strain>
    </source>
</reference>
<comment type="caution">
    <text evidence="3">The sequence shown here is derived from an EMBL/GenBank/DDBJ whole genome shotgun (WGS) entry which is preliminary data.</text>
</comment>
<keyword evidence="4" id="KW-1185">Reference proteome</keyword>
<dbReference type="SUPFAM" id="SSF53474">
    <property type="entry name" value="alpha/beta-Hydrolases"/>
    <property type="match status" value="1"/>
</dbReference>
<dbReference type="PRINTS" id="PR00111">
    <property type="entry name" value="ABHYDROLASE"/>
</dbReference>
<name>A0A9X2EQK5_9GAMM</name>
<dbReference type="NCBIfam" id="NF002043">
    <property type="entry name" value="PRK00870.1"/>
    <property type="match status" value="1"/>
</dbReference>
<dbReference type="Pfam" id="PF00561">
    <property type="entry name" value="Abhydrolase_1"/>
    <property type="match status" value="1"/>
</dbReference>
<evidence type="ECO:0000259" key="2">
    <source>
        <dbReference type="Pfam" id="PF00561"/>
    </source>
</evidence>
<dbReference type="Gene3D" id="3.40.50.1820">
    <property type="entry name" value="alpha/beta hydrolase"/>
    <property type="match status" value="1"/>
</dbReference>
<evidence type="ECO:0000313" key="4">
    <source>
        <dbReference type="Proteomes" id="UP001139028"/>
    </source>
</evidence>
<dbReference type="InterPro" id="IPR000639">
    <property type="entry name" value="Epox_hydrolase-like"/>
</dbReference>
<dbReference type="InterPro" id="IPR051340">
    <property type="entry name" value="Haloalkane_dehalogenase"/>
</dbReference>
<dbReference type="Proteomes" id="UP001139028">
    <property type="component" value="Unassembled WGS sequence"/>
</dbReference>
<sequence>MSIERLRTPEERFSLLPGFPFPPNYIDSLEGYDKMRMAYIDEGEPDAETTFLCLHGEPTWSYLYRKMIPVFTEAGHRVVAPDLFGFGRSDKPVSDDVYTFDFHRNSLMHLIEHLDLKNITLVCQDWGGLLGLTLPMDMTGRFTRLLVMNTAIAAGDGASEGFYHWRDFSVGVPEIPVGGLIANDARSEVNLFDIVAYDAPYPDNRYKAGVRRFPSIVPVEPGMEGVELGLRARKFWSKSWDGDSFMAIGMRDAVLGENVMEMLRSTIKNCPEPLKVKEAGHFVQEYGKEIAEKALTHFKLASPATVS</sequence>
<organism evidence="3 4">
    <name type="scientific">Microbulbifer okhotskensis</name>
    <dbReference type="NCBI Taxonomy" id="2926617"/>
    <lineage>
        <taxon>Bacteria</taxon>
        <taxon>Pseudomonadati</taxon>
        <taxon>Pseudomonadota</taxon>
        <taxon>Gammaproteobacteria</taxon>
        <taxon>Cellvibrionales</taxon>
        <taxon>Microbulbiferaceae</taxon>
        <taxon>Microbulbifer</taxon>
    </lineage>
</organism>
<gene>
    <name evidence="3" type="ORF">MO867_16975</name>
</gene>
<keyword evidence="1 3" id="KW-0378">Hydrolase</keyword>
<dbReference type="PANTHER" id="PTHR42977">
    <property type="entry name" value="HYDROLASE-RELATED"/>
    <property type="match status" value="1"/>
</dbReference>
<dbReference type="GO" id="GO:0018786">
    <property type="term" value="F:haloalkane dehalogenase activity"/>
    <property type="evidence" value="ECO:0007669"/>
    <property type="project" value="UniProtKB-EC"/>
</dbReference>
<dbReference type="AlphaFoldDB" id="A0A9X2EQK5"/>